<proteinExistence type="predicted"/>
<keyword evidence="2" id="KW-1185">Reference proteome</keyword>
<evidence type="ECO:0000313" key="2">
    <source>
        <dbReference type="Proteomes" id="UP000554235"/>
    </source>
</evidence>
<reference evidence="1 2" key="1">
    <citation type="submission" date="2020-01" db="EMBL/GenBank/DDBJ databases">
        <title>Identification and distribution of gene clusters putatively required for synthesis of sphingolipid metabolism inhibitors in phylogenetically diverse species of the filamentous fungus Fusarium.</title>
        <authorList>
            <person name="Kim H.-S."/>
            <person name="Busman M."/>
            <person name="Brown D.W."/>
            <person name="Divon H."/>
            <person name="Uhlig S."/>
            <person name="Proctor R.H."/>
        </authorList>
    </citation>
    <scope>NUCLEOTIDE SEQUENCE [LARGE SCALE GENOMIC DNA]</scope>
    <source>
        <strain evidence="1 2">NRRL 20459</strain>
    </source>
</reference>
<sequence>MPFPDEAVTVTGGCSCGAVRYRIAIPKLEDRPLHPMTPPSLGFRLPSAITCHCNDCRRATGSFLATGVLDIPSPMLTVSAISPSSESTIVSGRILDVLADDYDAQKADEDRPPYVPAMDILRADKESKTWLRFFHSTKCGPDLSRSFCARCGTQLCFHFKLAAEYCFEAKLPDDWQDFFHLYHGSLDREFLEKDWFAPHSEVNFKYGTPFTKSASATAKGLKCLHKLQGFDEDVAEEELAKLSS</sequence>
<dbReference type="EMBL" id="JAADYS010000595">
    <property type="protein sequence ID" value="KAF4468579.1"/>
    <property type="molecule type" value="Genomic_DNA"/>
</dbReference>
<dbReference type="Gene3D" id="3.90.1590.10">
    <property type="entry name" value="glutathione-dependent formaldehyde- activating enzyme (gfa)"/>
    <property type="match status" value="1"/>
</dbReference>
<comment type="caution">
    <text evidence="1">The sequence shown here is derived from an EMBL/GenBank/DDBJ whole genome shotgun (WGS) entry which is preliminary data.</text>
</comment>
<protein>
    <recommendedName>
        <fullName evidence="3">CENP-V/GFA domain-containing protein</fullName>
    </recommendedName>
</protein>
<dbReference type="Proteomes" id="UP000554235">
    <property type="component" value="Unassembled WGS sequence"/>
</dbReference>
<gene>
    <name evidence="1" type="ORF">FALBO_4528</name>
</gene>
<dbReference type="AlphaFoldDB" id="A0A8H4LJF6"/>
<organism evidence="1 2">
    <name type="scientific">Fusarium albosuccineum</name>
    <dbReference type="NCBI Taxonomy" id="1237068"/>
    <lineage>
        <taxon>Eukaryota</taxon>
        <taxon>Fungi</taxon>
        <taxon>Dikarya</taxon>
        <taxon>Ascomycota</taxon>
        <taxon>Pezizomycotina</taxon>
        <taxon>Sordariomycetes</taxon>
        <taxon>Hypocreomycetidae</taxon>
        <taxon>Hypocreales</taxon>
        <taxon>Nectriaceae</taxon>
        <taxon>Fusarium</taxon>
        <taxon>Fusarium decemcellulare species complex</taxon>
    </lineage>
</organism>
<dbReference type="PANTHER" id="PTHR33337">
    <property type="entry name" value="GFA DOMAIN-CONTAINING PROTEIN"/>
    <property type="match status" value="1"/>
</dbReference>
<dbReference type="PANTHER" id="PTHR33337:SF40">
    <property type="entry name" value="CENP-V_GFA DOMAIN-CONTAINING PROTEIN-RELATED"/>
    <property type="match status" value="1"/>
</dbReference>
<dbReference type="SUPFAM" id="SSF51316">
    <property type="entry name" value="Mss4-like"/>
    <property type="match status" value="1"/>
</dbReference>
<name>A0A8H4LJF6_9HYPO</name>
<dbReference type="InterPro" id="IPR011057">
    <property type="entry name" value="Mss4-like_sf"/>
</dbReference>
<dbReference type="OrthoDB" id="5422068at2759"/>
<evidence type="ECO:0000313" key="1">
    <source>
        <dbReference type="EMBL" id="KAF4468579.1"/>
    </source>
</evidence>
<accession>A0A8H4LJF6</accession>
<evidence type="ECO:0008006" key="3">
    <source>
        <dbReference type="Google" id="ProtNLM"/>
    </source>
</evidence>